<evidence type="ECO:0000256" key="2">
    <source>
        <dbReference type="ARBA" id="ARBA00022723"/>
    </source>
</evidence>
<sequence>MKLIINADDFGLSNGQNYGIIDCFRNGVVAAATLLSTGAAFDHACGLAKKFPELDIGVHLSLDLGTPLSAGHTIPSLLDTDGKFRRYNLEDNYIEVQPEEVYTEWRTQIEKVYASGLTPSHIDSHHHIHMMINIFPIYLQLAREFQLAIRFHPRKWDEQQIRQALPLLDGLAHADHFLNTFYGTTITPDFFTDLQLKKDFTYEMMCHPAYLDQWIMGNSSYNIQRSIEAETLQLSQTSDIIQQRGIELINFNQLNSL</sequence>
<proteinExistence type="predicted"/>
<keyword evidence="2" id="KW-0479">Metal-binding</keyword>
<keyword evidence="7" id="KW-1185">Reference proteome</keyword>
<evidence type="ECO:0000256" key="4">
    <source>
        <dbReference type="ARBA" id="ARBA00022842"/>
    </source>
</evidence>
<name>A0ABS4CPN0_9ENTE</name>
<protein>
    <submittedName>
        <fullName evidence="6">Chitin disaccharide deacetylase</fullName>
        <ecNumber evidence="6">3.5.1.105</ecNumber>
    </submittedName>
</protein>
<dbReference type="GO" id="GO:0036311">
    <property type="term" value="F:chitin disaccharide deacetylase activity"/>
    <property type="evidence" value="ECO:0007669"/>
    <property type="project" value="UniProtKB-EC"/>
</dbReference>
<dbReference type="InterPro" id="IPR011330">
    <property type="entry name" value="Glyco_hydro/deAcase_b/a-brl"/>
</dbReference>
<comment type="caution">
    <text evidence="6">The sequence shown here is derived from an EMBL/GenBank/DDBJ whole genome shotgun (WGS) entry which is preliminary data.</text>
</comment>
<dbReference type="EC" id="3.5.1.105" evidence="6"/>
<dbReference type="Pfam" id="PF04794">
    <property type="entry name" value="YdjC"/>
    <property type="match status" value="1"/>
</dbReference>
<dbReference type="Proteomes" id="UP000673375">
    <property type="component" value="Unassembled WGS sequence"/>
</dbReference>
<reference evidence="6 7" key="1">
    <citation type="submission" date="2020-12" db="EMBL/GenBank/DDBJ databases">
        <title>Vagococcus allomyrinae sp. nov. and Enterococcus lavae sp. nov., isolated from the larvae of Allomyrina dichotoma.</title>
        <authorList>
            <person name="Lee S.D."/>
        </authorList>
    </citation>
    <scope>NUCLEOTIDE SEQUENCE [LARGE SCALE GENOMIC DNA]</scope>
    <source>
        <strain evidence="6 7">BWM-S5</strain>
    </source>
</reference>
<dbReference type="NCBIfam" id="NF002559">
    <property type="entry name" value="PRK02134.1"/>
    <property type="match status" value="1"/>
</dbReference>
<comment type="cofactor">
    <cofactor evidence="1">
        <name>Mg(2+)</name>
        <dbReference type="ChEBI" id="CHEBI:18420"/>
    </cofactor>
</comment>
<evidence type="ECO:0000313" key="7">
    <source>
        <dbReference type="Proteomes" id="UP000673375"/>
    </source>
</evidence>
<keyword evidence="5" id="KW-0119">Carbohydrate metabolism</keyword>
<evidence type="ECO:0000256" key="3">
    <source>
        <dbReference type="ARBA" id="ARBA00022801"/>
    </source>
</evidence>
<keyword evidence="4" id="KW-0460">Magnesium</keyword>
<accession>A0ABS4CPN0</accession>
<evidence type="ECO:0000313" key="6">
    <source>
        <dbReference type="EMBL" id="MBP1048025.1"/>
    </source>
</evidence>
<evidence type="ECO:0000256" key="5">
    <source>
        <dbReference type="ARBA" id="ARBA00023277"/>
    </source>
</evidence>
<dbReference type="RefSeq" id="WP_209558801.1">
    <property type="nucleotide sequence ID" value="NZ_JAEDXU010000011.1"/>
</dbReference>
<evidence type="ECO:0000256" key="1">
    <source>
        <dbReference type="ARBA" id="ARBA00001946"/>
    </source>
</evidence>
<dbReference type="EMBL" id="JAEDXU010000011">
    <property type="protein sequence ID" value="MBP1048025.1"/>
    <property type="molecule type" value="Genomic_DNA"/>
</dbReference>
<dbReference type="PANTHER" id="PTHR31609:SF1">
    <property type="entry name" value="CARBOHYDRATE DEACETYLASE"/>
    <property type="match status" value="1"/>
</dbReference>
<organism evidence="6 7">
    <name type="scientific">Enterococcus larvae</name>
    <dbReference type="NCBI Taxonomy" id="2794352"/>
    <lineage>
        <taxon>Bacteria</taxon>
        <taxon>Bacillati</taxon>
        <taxon>Bacillota</taxon>
        <taxon>Bacilli</taxon>
        <taxon>Lactobacillales</taxon>
        <taxon>Enterococcaceae</taxon>
        <taxon>Enterococcus</taxon>
    </lineage>
</organism>
<keyword evidence="3 6" id="KW-0378">Hydrolase</keyword>
<dbReference type="InterPro" id="IPR006879">
    <property type="entry name" value="YdjC-like"/>
</dbReference>
<dbReference type="SUPFAM" id="SSF88713">
    <property type="entry name" value="Glycoside hydrolase/deacetylase"/>
    <property type="match status" value="1"/>
</dbReference>
<dbReference type="Gene3D" id="3.20.20.370">
    <property type="entry name" value="Glycoside hydrolase/deacetylase"/>
    <property type="match status" value="1"/>
</dbReference>
<gene>
    <name evidence="6" type="primary">chbG</name>
    <name evidence="6" type="ORF">I6N96_17170</name>
</gene>
<dbReference type="PANTHER" id="PTHR31609">
    <property type="entry name" value="YDJC DEACETYLASE FAMILY MEMBER"/>
    <property type="match status" value="1"/>
</dbReference>